<comment type="caution">
    <text evidence="1">The sequence shown here is derived from an EMBL/GenBank/DDBJ whole genome shotgun (WGS) entry which is preliminary data.</text>
</comment>
<keyword evidence="2" id="KW-1185">Reference proteome</keyword>
<feature type="non-terminal residue" evidence="1">
    <location>
        <position position="154"/>
    </location>
</feature>
<reference evidence="1" key="1">
    <citation type="submission" date="2021-06" db="EMBL/GenBank/DDBJ databases">
        <authorList>
            <person name="Kallberg Y."/>
            <person name="Tangrot J."/>
            <person name="Rosling A."/>
        </authorList>
    </citation>
    <scope>NUCLEOTIDE SEQUENCE</scope>
    <source>
        <strain evidence="1">MA461A</strain>
    </source>
</reference>
<proteinExistence type="predicted"/>
<gene>
    <name evidence="1" type="ORF">RPERSI_LOCUS29412</name>
</gene>
<feature type="non-terminal residue" evidence="1">
    <location>
        <position position="1"/>
    </location>
</feature>
<protein>
    <submittedName>
        <fullName evidence="1">23523_t:CDS:1</fullName>
    </submittedName>
</protein>
<evidence type="ECO:0000313" key="1">
    <source>
        <dbReference type="EMBL" id="CAG8835059.1"/>
    </source>
</evidence>
<dbReference type="Proteomes" id="UP000789920">
    <property type="component" value="Unassembled WGS sequence"/>
</dbReference>
<dbReference type="EMBL" id="CAJVQC010110903">
    <property type="protein sequence ID" value="CAG8835059.1"/>
    <property type="molecule type" value="Genomic_DNA"/>
</dbReference>
<name>A0ACA9SC07_9GLOM</name>
<sequence>EALKLRMQREELNKSFMKWKHKSISNHQLFIIEQLFSNVNNVIQKYFTPRIAEEINKQMCELVLYKCEKLDIDHALEDQLYSDENELINSIIITFKKFRSETVYKKKMDYGRLMGHFKKALSYSMEDDDQNTLDELILDYIAKKEEIRNVQTQL</sequence>
<evidence type="ECO:0000313" key="2">
    <source>
        <dbReference type="Proteomes" id="UP000789920"/>
    </source>
</evidence>
<accession>A0ACA9SC07</accession>
<organism evidence="1 2">
    <name type="scientific">Racocetra persica</name>
    <dbReference type="NCBI Taxonomy" id="160502"/>
    <lineage>
        <taxon>Eukaryota</taxon>
        <taxon>Fungi</taxon>
        <taxon>Fungi incertae sedis</taxon>
        <taxon>Mucoromycota</taxon>
        <taxon>Glomeromycotina</taxon>
        <taxon>Glomeromycetes</taxon>
        <taxon>Diversisporales</taxon>
        <taxon>Gigasporaceae</taxon>
        <taxon>Racocetra</taxon>
    </lineage>
</organism>